<feature type="region of interest" description="Disordered" evidence="1">
    <location>
        <begin position="874"/>
        <end position="896"/>
    </location>
</feature>
<feature type="compositionally biased region" description="Polar residues" evidence="1">
    <location>
        <begin position="2320"/>
        <end position="2339"/>
    </location>
</feature>
<dbReference type="GO" id="GO:0005938">
    <property type="term" value="C:cell cortex"/>
    <property type="evidence" value="ECO:0007669"/>
    <property type="project" value="TreeGrafter"/>
</dbReference>
<accession>R7UQS6</accession>
<reference evidence="9" key="1">
    <citation type="submission" date="2012-12" db="EMBL/GenBank/DDBJ databases">
        <authorList>
            <person name="Hellsten U."/>
            <person name="Grimwood J."/>
            <person name="Chapman J.A."/>
            <person name="Shapiro H."/>
            <person name="Aerts A."/>
            <person name="Otillar R.P."/>
            <person name="Terry A.Y."/>
            <person name="Boore J.L."/>
            <person name="Simakov O."/>
            <person name="Marletaz F."/>
            <person name="Cho S.-J."/>
            <person name="Edsinger-Gonzales E."/>
            <person name="Havlak P."/>
            <person name="Kuo D.-H."/>
            <person name="Larsson T."/>
            <person name="Lv J."/>
            <person name="Arendt D."/>
            <person name="Savage R."/>
            <person name="Osoegawa K."/>
            <person name="de Jong P."/>
            <person name="Lindberg D.R."/>
            <person name="Seaver E.C."/>
            <person name="Weisblat D.A."/>
            <person name="Putnam N.H."/>
            <person name="Grigoriev I.V."/>
            <person name="Rokhsar D.S."/>
        </authorList>
    </citation>
    <scope>NUCLEOTIDE SEQUENCE</scope>
    <source>
        <strain evidence="9">I ESC-2004</strain>
    </source>
</reference>
<feature type="domain" description="Cell morphogenesis protein N-terminal" evidence="3">
    <location>
        <begin position="103"/>
        <end position="624"/>
    </location>
</feature>
<dbReference type="OMA" id="MRADTMK"/>
<evidence type="ECO:0000313" key="7">
    <source>
        <dbReference type="EMBL" id="ELU08884.1"/>
    </source>
</evidence>
<feature type="region of interest" description="Disordered" evidence="1">
    <location>
        <begin position="2315"/>
        <end position="2343"/>
    </location>
</feature>
<gene>
    <name evidence="7" type="ORF">CAPTEDRAFT_159787</name>
</gene>
<protein>
    <submittedName>
        <fullName evidence="7 8">Uncharacterized protein</fullName>
    </submittedName>
</protein>
<keyword evidence="9" id="KW-1185">Reference proteome</keyword>
<evidence type="ECO:0000313" key="8">
    <source>
        <dbReference type="EnsemblMetazoa" id="CapteP159787"/>
    </source>
</evidence>
<dbReference type="EMBL" id="AMQN01001027">
    <property type="status" value="NOT_ANNOTATED_CDS"/>
    <property type="molecule type" value="Genomic_DNA"/>
</dbReference>
<reference evidence="8" key="3">
    <citation type="submission" date="2015-06" db="UniProtKB">
        <authorList>
            <consortium name="EnsemblMetazoa"/>
        </authorList>
    </citation>
    <scope>IDENTIFICATION</scope>
</reference>
<feature type="domain" description="Protein furry C-terminal" evidence="6">
    <location>
        <begin position="2223"/>
        <end position="2406"/>
    </location>
</feature>
<reference evidence="7 9" key="2">
    <citation type="journal article" date="2013" name="Nature">
        <title>Insights into bilaterian evolution from three spiralian genomes.</title>
        <authorList>
            <person name="Simakov O."/>
            <person name="Marletaz F."/>
            <person name="Cho S.J."/>
            <person name="Edsinger-Gonzales E."/>
            <person name="Havlak P."/>
            <person name="Hellsten U."/>
            <person name="Kuo D.H."/>
            <person name="Larsson T."/>
            <person name="Lv J."/>
            <person name="Arendt D."/>
            <person name="Savage R."/>
            <person name="Osoegawa K."/>
            <person name="de Jong P."/>
            <person name="Grimwood J."/>
            <person name="Chapman J.A."/>
            <person name="Shapiro H."/>
            <person name="Aerts A."/>
            <person name="Otillar R.P."/>
            <person name="Terry A.Y."/>
            <person name="Boore J.L."/>
            <person name="Grigoriev I.V."/>
            <person name="Lindberg D.R."/>
            <person name="Seaver E.C."/>
            <person name="Weisblat D.A."/>
            <person name="Putnam N.H."/>
            <person name="Rokhsar D.S."/>
        </authorList>
    </citation>
    <scope>NUCLEOTIDE SEQUENCE</scope>
    <source>
        <strain evidence="7 9">I ESC-2004</strain>
    </source>
</reference>
<dbReference type="InterPro" id="IPR045842">
    <property type="entry name" value="Fry_C"/>
</dbReference>
<evidence type="ECO:0000259" key="6">
    <source>
        <dbReference type="Pfam" id="PF19421"/>
    </source>
</evidence>
<dbReference type="STRING" id="283909.R7UQS6"/>
<keyword evidence="2" id="KW-0812">Transmembrane</keyword>
<evidence type="ECO:0000256" key="1">
    <source>
        <dbReference type="SAM" id="MobiDB-lite"/>
    </source>
</evidence>
<dbReference type="Pfam" id="PF14225">
    <property type="entry name" value="MOR2-PAG1_C"/>
    <property type="match status" value="1"/>
</dbReference>
<keyword evidence="2" id="KW-1133">Transmembrane helix</keyword>
<dbReference type="GO" id="GO:0031175">
    <property type="term" value="P:neuron projection development"/>
    <property type="evidence" value="ECO:0007669"/>
    <property type="project" value="TreeGrafter"/>
</dbReference>
<dbReference type="InterPro" id="IPR025614">
    <property type="entry name" value="Cell_morpho_N"/>
</dbReference>
<dbReference type="PANTHER" id="PTHR12295">
    <property type="entry name" value="FURRY-RELATED"/>
    <property type="match status" value="1"/>
</dbReference>
<dbReference type="InterPro" id="IPR029473">
    <property type="entry name" value="MOR2-PAG1_mid"/>
</dbReference>
<name>R7UQS6_CAPTE</name>
<feature type="compositionally biased region" description="Basic and acidic residues" evidence="1">
    <location>
        <begin position="2389"/>
        <end position="2398"/>
    </location>
</feature>
<proteinExistence type="predicted"/>
<evidence type="ECO:0000259" key="4">
    <source>
        <dbReference type="Pfam" id="PF14225"/>
    </source>
</evidence>
<evidence type="ECO:0000259" key="3">
    <source>
        <dbReference type="Pfam" id="PF14222"/>
    </source>
</evidence>
<dbReference type="InterPro" id="IPR025481">
    <property type="entry name" value="Cell_Morphogen_C"/>
</dbReference>
<dbReference type="HOGENOM" id="CLU_000483_0_0_1"/>
<dbReference type="GO" id="GO:0030427">
    <property type="term" value="C:site of polarized growth"/>
    <property type="evidence" value="ECO:0007669"/>
    <property type="project" value="TreeGrafter"/>
</dbReference>
<sequence>MKKIEGVLEPAVRKPLSKLSQRGEDPVFEQLLTTLGSVAEHCLPSLLNALRDWYDRQSPTDEAGNYLLRKMIKVKGFVYISFFFSFTIIYFKSFLGIKNNYASLAVDFIYCLVLIECLKQLPYHPGHDALVTHILNQAFKHFKYKEGSQNSDADIVADLYAEVVGIVAQSRFPAVRKKFLTELKELRSRDQNSTTMHNIVNLLMGMKFFRVKLHPMVEFQVSIMFLHEIGNYFLEVRVKEGKHALAGLLVEILLPVAAVAKNEVNVPVLKNFVEMMYTPTLGLWDRKKHTLALFPLVTCLLCVSQKQFFLQNWPSFLNHCLSRLKDRDPKMARVALESLYRLLWVYMIRVKCESNTTTTSRLHSIVNSLFPKGQKFITPKDAPLSIFIKIIQFIGQERLDFAMKEIIFDLVHVKPSKPYSVSPERMCIGLRAFLVIADSLQQKEGEPPMPGTMGVTPSGNTLRVKKTFINKYLSEQTARAIGLQGYYSHVCKAFDSILKYLDGQVGKALLRIKSENVNRDPEEIITGERKPKIDLFRTCVAAIPRLLPEGMKRHELIQMLSRLTVHMDDELARLAFQSLHIIVADLPEWREDAIEGFVKFVLLEVTDSHLQHVDVCTRRVTNLLGPWKAAAQATQASKLCAQGPSGSLGRRTVHTTSSTRGTLHALEGFALVMLCSCKPSMTKQAVAILRDVRILYQLLALPNDDGDPCVLDVIDKACPLVLERVLPLLPGPDKAAASALATSTVDFQWLADRTALILTGGAQPDFNEGSASASSNGGQGIDPWVEFISICMHPDYVLGQCPGAIQYAWPVLFTRLQVLYGLLDPMTAFNNFTLRGNTTKKTLSERDMYTRLWKNYIVMGCCIAPPLQKAPERRSVSPELNLPSPDVPDKQDASSLRVPTPSVTAHELFKMLVPQINKNEVLDIIRETIITALGHINPSAFRDLVDELLPLIKEAIDRKAEGVKRRRRRDVLRSALVRIFHFMAEAGIFAHSPSEVIDARTESLHHTFVEYIEGARIFLETEADKESHTLQEIRLHFSLFIRHLIRNTPVNKRHKFLSCDMRAGLCGLFAMWAGKFGTAPSLKEPRKDFPSTELELSSLQSLAAVLSCGVAFDPSGLNEDGHILVWLDSLLGSHDIKIYDLAQETIILLLEFNPDSQALLEWVIDRCYTGSHEVADGCFNALAAVFNDRDYPCEQVAMLNVTLLNCGSSRMAIHETALQLLRLLYQRFYLDSCLEEDVMEDERSVLQDMLLQGPHSTSQMCLSETLARLHPDLTMSMFSEITQRFVTAKPVIRQTLLVYMLPWLYNLELVDPYLPTVSSFNLMQIKPPSESDSLKPPLKGEGWGSPEATNMVLNNLLYITCKYDDEHPKEIEDLWAAIVACWPSNLAVVVRYLIITVGMYPQVLLPTAKKIIVFLGRARPDRLVEEIMNELRTIEPLNYNVERMETPPFYRLTRRQHTMTSVDEDGKAAEAVHHAQEQLDKGQIHTKRVSAEDPSRLTADVWRVHFKRLFQFHFSEDESSAVEMRCGPSPSPHPLPMPAFGGFYAPLCDLLPEENLPNPPYQRCNLAVMLITDFVSDCLEVDWTVHLPYILHIGFLGMDNARPLIHEHCKKLLLALMLVLCSQQDHFHIARTLLSNRGLHDPKALTLQPNTDHSAFLEDSSEGGACGTRVIHDSISNLVDADTYETVEDVTKALIEFLATRKCRPLWSYEDITSRVHKIKSAEELGHFLQYVLRVFRDSLPGAHIEQRWAQEALHLALSCSSRHYAGRSFQVFRSLGMPLSSNDLSDVLSRLVETVAEQGEDMQGYVTEIMLTLESAVETLDVDVRPLMKELFFSTPNLAKEPGMRKSASVTPMKPPASLHFQHFRSTSYNLPLLQRRLVISSPPVMDAKGDLAISHVKLILYTTNLSRSRSTQSLKHLHDPLGHEDRLTILAQMFWIAVSILESDFEYEFLLAVRLLDSVLKHLQPDRPECKEKLDKILHQIHWQNFPGVQALLLKGCTNPLTADATWSLLSKLTPCINAPVIDPSNCDGFPMNVIALLPYLVEHYEDPSKMCKDAAESIAAVSSMAGEQANQLENLSTVMTLYSQGTFTKDSLQWTKCVVKYLYDVYSHLEDTIIVFLVEVLEKGPPMFRRAVLQILLCMAHYLNLSRNPANSIDLDLLRTSAKCIEVPSWREASEILKLCVTRCSAFETPPPTANLGAQAAMLPDASITGLGSHAEISVKKELPGRTMDFSFDHLQIPIIGLKALELSSTEEAATPASSTASNSSLSPGASLSENTLCAWRKSGLGQVRTRERLVNLVNFYGPRVIPKSPSVIFDSPTGTMERQQSSGTPAASSGEPSLDLNEVRSDMEISEDGNAEKQINLAFDFLEGEPDTYDRCLFWGVTRHNEEEQDRPGDNSDDETQSVSPVDDTHPEMTPSDLSAQPTIILSHYASLDANLPFSGSSQSIHSASSDFDTTAGDTADYSPLNVSPSYG</sequence>
<dbReference type="Proteomes" id="UP000014760">
    <property type="component" value="Unassembled WGS sequence"/>
</dbReference>
<feature type="region of interest" description="Disordered" evidence="1">
    <location>
        <begin position="2441"/>
        <end position="2476"/>
    </location>
</feature>
<feature type="domain" description="Cell morphogenesis protein C-terminal" evidence="4">
    <location>
        <begin position="1933"/>
        <end position="2187"/>
    </location>
</feature>
<evidence type="ECO:0000313" key="9">
    <source>
        <dbReference type="Proteomes" id="UP000014760"/>
    </source>
</evidence>
<dbReference type="SUPFAM" id="SSF48371">
    <property type="entry name" value="ARM repeat"/>
    <property type="match status" value="2"/>
</dbReference>
<feature type="domain" description="Cell morphogenesis central region" evidence="5">
    <location>
        <begin position="1350"/>
        <end position="1395"/>
    </location>
</feature>
<feature type="region of interest" description="Disordered" evidence="1">
    <location>
        <begin position="2389"/>
        <end position="2422"/>
    </location>
</feature>
<organism evidence="7">
    <name type="scientific">Capitella teleta</name>
    <name type="common">Polychaete worm</name>
    <dbReference type="NCBI Taxonomy" id="283909"/>
    <lineage>
        <taxon>Eukaryota</taxon>
        <taxon>Metazoa</taxon>
        <taxon>Spiralia</taxon>
        <taxon>Lophotrochozoa</taxon>
        <taxon>Annelida</taxon>
        <taxon>Polychaeta</taxon>
        <taxon>Sedentaria</taxon>
        <taxon>Scolecida</taxon>
        <taxon>Capitellidae</taxon>
        <taxon>Capitella</taxon>
    </lineage>
</organism>
<dbReference type="InterPro" id="IPR039867">
    <property type="entry name" value="Furry/Tao3/Mor2"/>
</dbReference>
<evidence type="ECO:0000256" key="2">
    <source>
        <dbReference type="SAM" id="Phobius"/>
    </source>
</evidence>
<dbReference type="InterPro" id="IPR016024">
    <property type="entry name" value="ARM-type_fold"/>
</dbReference>
<feature type="domain" description="Cell morphogenesis central region" evidence="5">
    <location>
        <begin position="1148"/>
        <end position="1310"/>
    </location>
</feature>
<dbReference type="Pfam" id="PF14228">
    <property type="entry name" value="MOR2-PAG1_mid"/>
    <property type="match status" value="4"/>
</dbReference>
<keyword evidence="2" id="KW-0472">Membrane</keyword>
<evidence type="ECO:0000259" key="5">
    <source>
        <dbReference type="Pfam" id="PF14228"/>
    </source>
</evidence>
<dbReference type="EMBL" id="KB298688">
    <property type="protein sequence ID" value="ELU08884.1"/>
    <property type="molecule type" value="Genomic_DNA"/>
</dbReference>
<dbReference type="FunCoup" id="R7UQS6">
    <property type="interactions" value="1090"/>
</dbReference>
<feature type="non-terminal residue" evidence="7">
    <location>
        <position position="2476"/>
    </location>
</feature>
<feature type="compositionally biased region" description="Low complexity" evidence="1">
    <location>
        <begin position="2443"/>
        <end position="2454"/>
    </location>
</feature>
<feature type="domain" description="Cell morphogenesis central region" evidence="5">
    <location>
        <begin position="1692"/>
        <end position="1789"/>
    </location>
</feature>
<feature type="transmembrane region" description="Helical" evidence="2">
    <location>
        <begin position="76"/>
        <end position="95"/>
    </location>
</feature>
<feature type="domain" description="Cell morphogenesis central region" evidence="5">
    <location>
        <begin position="1563"/>
        <end position="1622"/>
    </location>
</feature>
<dbReference type="OrthoDB" id="6287725at2759"/>
<dbReference type="EnsemblMetazoa" id="CapteT159787">
    <property type="protein sequence ID" value="CapteP159787"/>
    <property type="gene ID" value="CapteG159787"/>
</dbReference>
<dbReference type="GO" id="GO:0000902">
    <property type="term" value="P:cell morphogenesis"/>
    <property type="evidence" value="ECO:0007669"/>
    <property type="project" value="InterPro"/>
</dbReference>
<dbReference type="Pfam" id="PF19421">
    <property type="entry name" value="Fry_C"/>
    <property type="match status" value="1"/>
</dbReference>
<dbReference type="Pfam" id="PF14222">
    <property type="entry name" value="MOR2-PAG1_N"/>
    <property type="match status" value="1"/>
</dbReference>
<dbReference type="PANTHER" id="PTHR12295:SF30">
    <property type="entry name" value="PROTEIN FURRY"/>
    <property type="match status" value="1"/>
</dbReference>